<feature type="modified residue" description="4-aspartylphosphate" evidence="5">
    <location>
        <position position="54"/>
    </location>
</feature>
<dbReference type="PANTHER" id="PTHR43214">
    <property type="entry name" value="TWO-COMPONENT RESPONSE REGULATOR"/>
    <property type="match status" value="1"/>
</dbReference>
<dbReference type="PRINTS" id="PR00038">
    <property type="entry name" value="HTHLUXR"/>
</dbReference>
<feature type="domain" description="HTH luxR-type" evidence="6">
    <location>
        <begin position="142"/>
        <end position="207"/>
    </location>
</feature>
<dbReference type="Pfam" id="PF00072">
    <property type="entry name" value="Response_reg"/>
    <property type="match status" value="1"/>
</dbReference>
<evidence type="ECO:0000256" key="5">
    <source>
        <dbReference type="PROSITE-ProRule" id="PRU00169"/>
    </source>
</evidence>
<dbReference type="PANTHER" id="PTHR43214:SF41">
    <property type="entry name" value="NITRATE_NITRITE RESPONSE REGULATOR PROTEIN NARP"/>
    <property type="match status" value="1"/>
</dbReference>
<keyword evidence="3 8" id="KW-0238">DNA-binding</keyword>
<comment type="caution">
    <text evidence="8">The sequence shown here is derived from an EMBL/GenBank/DDBJ whole genome shotgun (WGS) entry which is preliminary data.</text>
</comment>
<dbReference type="Gene3D" id="3.40.50.2300">
    <property type="match status" value="1"/>
</dbReference>
<dbReference type="PROSITE" id="PS50110">
    <property type="entry name" value="RESPONSE_REGULATORY"/>
    <property type="match status" value="1"/>
</dbReference>
<name>A0A2T4ID24_9RHOO</name>
<gene>
    <name evidence="8" type="ORF">C8261_13280</name>
</gene>
<evidence type="ECO:0000313" key="9">
    <source>
        <dbReference type="Proteomes" id="UP000241193"/>
    </source>
</evidence>
<reference evidence="8 9" key="1">
    <citation type="submission" date="2018-03" db="EMBL/GenBank/DDBJ databases">
        <authorList>
            <person name="Keele B.F."/>
        </authorList>
    </citation>
    <scope>NUCLEOTIDE SEQUENCE [LARGE SCALE GENOMIC DNA]</scope>
    <source>
        <strain evidence="8 9">D20</strain>
    </source>
</reference>
<dbReference type="CDD" id="cd17535">
    <property type="entry name" value="REC_NarL-like"/>
    <property type="match status" value="1"/>
</dbReference>
<dbReference type="InterPro" id="IPR001789">
    <property type="entry name" value="Sig_transdc_resp-reg_receiver"/>
</dbReference>
<dbReference type="SUPFAM" id="SSF52172">
    <property type="entry name" value="CheY-like"/>
    <property type="match status" value="1"/>
</dbReference>
<keyword evidence="9" id="KW-1185">Reference proteome</keyword>
<proteinExistence type="predicted"/>
<dbReference type="Proteomes" id="UP000241193">
    <property type="component" value="Unassembled WGS sequence"/>
</dbReference>
<dbReference type="PROSITE" id="PS50043">
    <property type="entry name" value="HTH_LUXR_2"/>
    <property type="match status" value="1"/>
</dbReference>
<sequence length="210" mass="22732">MIRVVIADDQSIIRHGVRQVLAFAGDFDIVGEARDGWELLTLLAECAADVVLTDMSMPGPHGVELLKRIRDAHPRLPVLVLSMHGEAQITARALKAGAAGYLTKDSEPEVLIAAVRKVAAGGRYIDPQLAEKLVFETSLAGDQLPHESLSNREYEVLVLIARGISLSDIAGQLHLSPKTISTHKARLMQKLNVHSTAELVRYAIEHGLGG</sequence>
<dbReference type="InterPro" id="IPR011006">
    <property type="entry name" value="CheY-like_superfamily"/>
</dbReference>
<dbReference type="InterPro" id="IPR016032">
    <property type="entry name" value="Sig_transdc_resp-reg_C-effctor"/>
</dbReference>
<dbReference type="InterPro" id="IPR000792">
    <property type="entry name" value="Tscrpt_reg_LuxR_C"/>
</dbReference>
<evidence type="ECO:0000313" key="8">
    <source>
        <dbReference type="EMBL" id="PTD95684.1"/>
    </source>
</evidence>
<keyword evidence="1 5" id="KW-0597">Phosphoprotein</keyword>
<dbReference type="GO" id="GO:0003677">
    <property type="term" value="F:DNA binding"/>
    <property type="evidence" value="ECO:0007669"/>
    <property type="project" value="UniProtKB-KW"/>
</dbReference>
<dbReference type="InterPro" id="IPR039420">
    <property type="entry name" value="WalR-like"/>
</dbReference>
<dbReference type="SMART" id="SM00448">
    <property type="entry name" value="REC"/>
    <property type="match status" value="1"/>
</dbReference>
<evidence type="ECO:0000259" key="6">
    <source>
        <dbReference type="PROSITE" id="PS50043"/>
    </source>
</evidence>
<evidence type="ECO:0000256" key="2">
    <source>
        <dbReference type="ARBA" id="ARBA00023015"/>
    </source>
</evidence>
<dbReference type="RefSeq" id="WP_107494204.1">
    <property type="nucleotide sequence ID" value="NZ_PZKC01000011.1"/>
</dbReference>
<evidence type="ECO:0000256" key="1">
    <source>
        <dbReference type="ARBA" id="ARBA00022553"/>
    </source>
</evidence>
<dbReference type="GO" id="GO:0006355">
    <property type="term" value="P:regulation of DNA-templated transcription"/>
    <property type="evidence" value="ECO:0007669"/>
    <property type="project" value="InterPro"/>
</dbReference>
<dbReference type="InterPro" id="IPR058245">
    <property type="entry name" value="NreC/VraR/RcsB-like_REC"/>
</dbReference>
<dbReference type="SMART" id="SM00421">
    <property type="entry name" value="HTH_LUXR"/>
    <property type="match status" value="1"/>
</dbReference>
<dbReference type="CDD" id="cd06170">
    <property type="entry name" value="LuxR_C_like"/>
    <property type="match status" value="1"/>
</dbReference>
<dbReference type="GO" id="GO:0000160">
    <property type="term" value="P:phosphorelay signal transduction system"/>
    <property type="evidence" value="ECO:0007669"/>
    <property type="project" value="InterPro"/>
</dbReference>
<organism evidence="8 9">
    <name type="scientific">Pseudothauera lacus</name>
    <dbReference type="NCBI Taxonomy" id="2136175"/>
    <lineage>
        <taxon>Bacteria</taxon>
        <taxon>Pseudomonadati</taxon>
        <taxon>Pseudomonadota</taxon>
        <taxon>Betaproteobacteria</taxon>
        <taxon>Rhodocyclales</taxon>
        <taxon>Zoogloeaceae</taxon>
        <taxon>Pseudothauera</taxon>
    </lineage>
</organism>
<reference evidence="8 9" key="2">
    <citation type="submission" date="2018-04" db="EMBL/GenBank/DDBJ databases">
        <title>Thauera lacus sp. nov., isolated from an saline lake in Inner Mongolia, China.</title>
        <authorList>
            <person name="Liang Q.-Y."/>
        </authorList>
    </citation>
    <scope>NUCLEOTIDE SEQUENCE [LARGE SCALE GENOMIC DNA]</scope>
    <source>
        <strain evidence="8 9">D20</strain>
    </source>
</reference>
<dbReference type="Pfam" id="PF00196">
    <property type="entry name" value="GerE"/>
    <property type="match status" value="1"/>
</dbReference>
<evidence type="ECO:0000256" key="3">
    <source>
        <dbReference type="ARBA" id="ARBA00023125"/>
    </source>
</evidence>
<accession>A0A2T4ID24</accession>
<keyword evidence="2" id="KW-0805">Transcription regulation</keyword>
<feature type="domain" description="Response regulatory" evidence="7">
    <location>
        <begin position="3"/>
        <end position="119"/>
    </location>
</feature>
<evidence type="ECO:0000256" key="4">
    <source>
        <dbReference type="ARBA" id="ARBA00023163"/>
    </source>
</evidence>
<dbReference type="EMBL" id="PZKC01000011">
    <property type="protein sequence ID" value="PTD95684.1"/>
    <property type="molecule type" value="Genomic_DNA"/>
</dbReference>
<dbReference type="AlphaFoldDB" id="A0A2T4ID24"/>
<keyword evidence="4" id="KW-0804">Transcription</keyword>
<evidence type="ECO:0000259" key="7">
    <source>
        <dbReference type="PROSITE" id="PS50110"/>
    </source>
</evidence>
<dbReference type="SUPFAM" id="SSF46894">
    <property type="entry name" value="C-terminal effector domain of the bipartite response regulators"/>
    <property type="match status" value="1"/>
</dbReference>
<dbReference type="OrthoDB" id="9816469at2"/>
<protein>
    <submittedName>
        <fullName evidence="8">DNA-binding response regulator</fullName>
    </submittedName>
</protein>